<dbReference type="RefSeq" id="WP_055089174.1">
    <property type="nucleotide sequence ID" value="NZ_CACRUE010000044.1"/>
</dbReference>
<gene>
    <name evidence="1" type="ORF">IBLFYP30_00405</name>
</gene>
<sequence length="264" mass="31696">MENNLDRFWVSFKQWYLYELPQNNLIKEQFISYDEHDDAKPYLDIDFNHYYKLNFGVEYDGILEKDETITVKSLKMLTELTYSEFIKDRYAFTVDVNKRLVKFNIPLKLRNGVLISVGHKSSNEIKYIYNYEQLERKINYSEELIISDELLDKKTALDYITDSLQYIVSINDGDGVKMKNQEVALQVGETKESKLYTVIHNELEEINKIINEYFDIRHNEYLNKAKQKREVLNDKDFIEYLYNRIYSLLFLLRIKCNKEESSEI</sequence>
<name>A0A6N3FGT2_9FIRM</name>
<proteinExistence type="predicted"/>
<evidence type="ECO:0000313" key="1">
    <source>
        <dbReference type="EMBL" id="VYU51324.1"/>
    </source>
</evidence>
<protein>
    <submittedName>
        <fullName evidence="1">Uncharacterized protein</fullName>
    </submittedName>
</protein>
<reference evidence="1" key="1">
    <citation type="submission" date="2019-11" db="EMBL/GenBank/DDBJ databases">
        <authorList>
            <person name="Feng L."/>
        </authorList>
    </citation>
    <scope>NUCLEOTIDE SEQUENCE</scope>
    <source>
        <strain evidence="1">IbartlettiiLFYP30</strain>
    </source>
</reference>
<accession>A0A6N3FGT2</accession>
<dbReference type="AlphaFoldDB" id="A0A6N3FGT2"/>
<dbReference type="EMBL" id="CACRUE010000044">
    <property type="protein sequence ID" value="VYU51324.1"/>
    <property type="molecule type" value="Genomic_DNA"/>
</dbReference>
<organism evidence="1">
    <name type="scientific">Intestinibacter bartlettii</name>
    <dbReference type="NCBI Taxonomy" id="261299"/>
    <lineage>
        <taxon>Bacteria</taxon>
        <taxon>Bacillati</taxon>
        <taxon>Bacillota</taxon>
        <taxon>Clostridia</taxon>
        <taxon>Peptostreptococcales</taxon>
        <taxon>Peptostreptococcaceae</taxon>
        <taxon>Intestinibacter</taxon>
    </lineage>
</organism>